<keyword evidence="2" id="KW-1185">Reference proteome</keyword>
<sequence length="380" mass="42370">MSTEAKKIALLALTPQGFSLALRLSGCFTMPHLYIASKLLNETKHLEAYTSFKDEEKAEAIFPIEGRLGEVVGELFTRYEALIFIMATGIVVRSIAPYVQDKLLDPAILVIDEKGHNVISLLSGHVGGANALTLEVSDYLGANPVITTATDVNQKGALDLLAQRLGVPLTPIRRQLKEVNALLVAGEKVALYSDLQVNLEKLKEAEGFTLFHSLEAFLSEETLKEYKKLIYITYKKVGIQDELPIRERSKVLKLTPKNLVLGVGCRKDTQPLHMREVFEAFLVKEDLSKEAFYQIGSIDIKKDEQAIRTLAEDLALPFITFSKEAIKEVEEQFEKSEFVKKQVGVYAVAEPVAYLLSGHLLIEKQKYEGITFAVGRIKND</sequence>
<keyword evidence="1" id="KW-0378">Hydrolase</keyword>
<organism evidence="1 2">
    <name type="scientific">Sporanaerobium hydrogeniformans</name>
    <dbReference type="NCBI Taxonomy" id="3072179"/>
    <lineage>
        <taxon>Bacteria</taxon>
        <taxon>Bacillati</taxon>
        <taxon>Bacillota</taxon>
        <taxon>Clostridia</taxon>
        <taxon>Lachnospirales</taxon>
        <taxon>Lachnospiraceae</taxon>
        <taxon>Sporanaerobium</taxon>
    </lineage>
</organism>
<evidence type="ECO:0000313" key="1">
    <source>
        <dbReference type="EMBL" id="PHV70988.1"/>
    </source>
</evidence>
<accession>A0AC61DDV2</accession>
<protein>
    <submittedName>
        <fullName evidence="1">Cobalt-precorrin 5A hydrolase</fullName>
    </submittedName>
</protein>
<dbReference type="EMBL" id="PEDL01000006">
    <property type="protein sequence ID" value="PHV70988.1"/>
    <property type="molecule type" value="Genomic_DNA"/>
</dbReference>
<dbReference type="Proteomes" id="UP000224460">
    <property type="component" value="Unassembled WGS sequence"/>
</dbReference>
<proteinExistence type="predicted"/>
<evidence type="ECO:0000313" key="2">
    <source>
        <dbReference type="Proteomes" id="UP000224460"/>
    </source>
</evidence>
<name>A0AC61DDV2_9FIRM</name>
<gene>
    <name evidence="1" type="ORF">CS063_08205</name>
</gene>
<comment type="caution">
    <text evidence="1">The sequence shown here is derived from an EMBL/GenBank/DDBJ whole genome shotgun (WGS) entry which is preliminary data.</text>
</comment>
<reference evidence="1" key="1">
    <citation type="submission" date="2017-10" db="EMBL/GenBank/DDBJ databases">
        <title>Genome sequence of cellulolytic Lachnospiraceae bacterium XHS1971 isolated from hotspring sediment.</title>
        <authorList>
            <person name="Vasudevan G."/>
            <person name="Joshi A.J."/>
            <person name="Hivarkar S."/>
            <person name="Lanjekar V.B."/>
            <person name="Dhakephalkar P.K."/>
            <person name="Dagar S."/>
        </authorList>
    </citation>
    <scope>NUCLEOTIDE SEQUENCE</scope>
    <source>
        <strain evidence="1">XHS1971</strain>
    </source>
</reference>